<comment type="catalytic activity">
    <reaction evidence="13">
        <text>an alpha-Kdo-(2-&gt;4)-alpha-Kdo-(2-&gt;6)-lipid A + ADP-L-glycero-beta-D-manno-heptose = an L-alpha-D-Hep-(1-&gt;5)-[alpha-Kdo-(2-&gt;4)]-alpha-Kdo-(2-&gt;6)-lipid A + ADP + H(+)</text>
        <dbReference type="Rhea" id="RHEA:74067"/>
        <dbReference type="ChEBI" id="CHEBI:15378"/>
        <dbReference type="ChEBI" id="CHEBI:61506"/>
        <dbReference type="ChEBI" id="CHEBI:176431"/>
        <dbReference type="ChEBI" id="CHEBI:193068"/>
        <dbReference type="ChEBI" id="CHEBI:456216"/>
        <dbReference type="EC" id="2.4.99.23"/>
    </reaction>
</comment>
<dbReference type="Proteomes" id="UP001465153">
    <property type="component" value="Unassembled WGS sequence"/>
</dbReference>
<gene>
    <name evidence="14" type="primary">waaC</name>
    <name evidence="14" type="ORF">NBRC116591_17650</name>
</gene>
<reference evidence="14 15" key="1">
    <citation type="submission" date="2024-04" db="EMBL/GenBank/DDBJ databases">
        <title>Draft genome sequence of Sessilibacter corallicola NBRC 116591.</title>
        <authorList>
            <person name="Miyakawa T."/>
            <person name="Kusuya Y."/>
            <person name="Miura T."/>
        </authorList>
    </citation>
    <scope>NUCLEOTIDE SEQUENCE [LARGE SCALE GENOMIC DNA]</scope>
    <source>
        <strain evidence="14 15">KU-00831-HH</strain>
    </source>
</reference>
<dbReference type="InterPro" id="IPR051199">
    <property type="entry name" value="LPS_LOS_Heptosyltrfase"/>
</dbReference>
<dbReference type="EC" id="2.4.99.23" evidence="10"/>
<evidence type="ECO:0000256" key="7">
    <source>
        <dbReference type="ARBA" id="ARBA00022985"/>
    </source>
</evidence>
<dbReference type="CDD" id="cd03789">
    <property type="entry name" value="GT9_LPS_heptosyltransferase"/>
    <property type="match status" value="1"/>
</dbReference>
<evidence type="ECO:0000256" key="3">
    <source>
        <dbReference type="ARBA" id="ARBA00022475"/>
    </source>
</evidence>
<accession>A0ABQ0A8G8</accession>
<proteinExistence type="inferred from homology"/>
<keyword evidence="8" id="KW-0472">Membrane</keyword>
<evidence type="ECO:0000313" key="15">
    <source>
        <dbReference type="Proteomes" id="UP001465153"/>
    </source>
</evidence>
<keyword evidence="7" id="KW-0448">Lipopolysaccharide biosynthesis</keyword>
<dbReference type="InterPro" id="IPR002201">
    <property type="entry name" value="Glyco_trans_9"/>
</dbReference>
<evidence type="ECO:0000256" key="11">
    <source>
        <dbReference type="ARBA" id="ARBA00044190"/>
    </source>
</evidence>
<keyword evidence="5" id="KW-0328">Glycosyltransferase</keyword>
<evidence type="ECO:0000256" key="1">
    <source>
        <dbReference type="ARBA" id="ARBA00004515"/>
    </source>
</evidence>
<comment type="similarity">
    <text evidence="9">Belongs to the glycosyltransferase 9 family.</text>
</comment>
<keyword evidence="15" id="KW-1185">Reference proteome</keyword>
<evidence type="ECO:0000256" key="5">
    <source>
        <dbReference type="ARBA" id="ARBA00022676"/>
    </source>
</evidence>
<sequence length="338" mass="38253">MAAVRILVLNAGSLADVVQMLPAFSDAKQALPHIVIDTLVDERWAEVPSWHPAVDKVYALPIKQWRRGFISLMASDELKRLRLQLRKYSYDWVVDLHGNWLSAWFSRSFNANCVGFSRLNNQKKAFSLLYNQRFPADAQLHRVEQIRRLFAQGMNYSLKFPICQYALDSKRFSHAYDESVVLCFGCRHVKRRYPIELGRELIQSLVNSGLRVKLLWRDVQSGDYIKGMAEGIPGVETMPKLKLSGIAAVMVQAKAILTVDNDLSHLAAALETPTICLLSVGSDRQTSAIGSKITQLKIEASNQEDYSPSRLQQLLDELIHQQSSMKFSRHSLAHKNSA</sequence>
<dbReference type="PANTHER" id="PTHR30160">
    <property type="entry name" value="TETRAACYLDISACCHARIDE 4'-KINASE-RELATED"/>
    <property type="match status" value="1"/>
</dbReference>
<name>A0ABQ0A8G8_9GAMM</name>
<keyword evidence="4" id="KW-0997">Cell inner membrane</keyword>
<evidence type="ECO:0000256" key="8">
    <source>
        <dbReference type="ARBA" id="ARBA00023136"/>
    </source>
</evidence>
<comment type="subcellular location">
    <subcellularLocation>
        <location evidence="1">Cell inner membrane</location>
        <topology evidence="1">Peripheral membrane protein</topology>
        <orientation evidence="1">Cytoplasmic side</orientation>
    </subcellularLocation>
</comment>
<organism evidence="14 15">
    <name type="scientific">Sessilibacter corallicola</name>
    <dbReference type="NCBI Taxonomy" id="2904075"/>
    <lineage>
        <taxon>Bacteria</taxon>
        <taxon>Pseudomonadati</taxon>
        <taxon>Pseudomonadota</taxon>
        <taxon>Gammaproteobacteria</taxon>
        <taxon>Cellvibrionales</taxon>
        <taxon>Cellvibrionaceae</taxon>
        <taxon>Sessilibacter</taxon>
    </lineage>
</organism>
<comment type="pathway">
    <text evidence="2">Bacterial outer membrane biogenesis; LPS core biosynthesis.</text>
</comment>
<keyword evidence="6" id="KW-0808">Transferase</keyword>
<dbReference type="SUPFAM" id="SSF53756">
    <property type="entry name" value="UDP-Glycosyltransferase/glycogen phosphorylase"/>
    <property type="match status" value="1"/>
</dbReference>
<evidence type="ECO:0000256" key="9">
    <source>
        <dbReference type="ARBA" id="ARBA00043995"/>
    </source>
</evidence>
<evidence type="ECO:0000256" key="6">
    <source>
        <dbReference type="ARBA" id="ARBA00022679"/>
    </source>
</evidence>
<evidence type="ECO:0000256" key="12">
    <source>
        <dbReference type="ARBA" id="ARBA00044330"/>
    </source>
</evidence>
<dbReference type="Pfam" id="PF01075">
    <property type="entry name" value="Glyco_transf_9"/>
    <property type="match status" value="1"/>
</dbReference>
<dbReference type="NCBIfam" id="TIGR02193">
    <property type="entry name" value="heptsyl_trn_I"/>
    <property type="match status" value="1"/>
</dbReference>
<evidence type="ECO:0000256" key="10">
    <source>
        <dbReference type="ARBA" id="ARBA00044041"/>
    </source>
</evidence>
<comment type="caution">
    <text evidence="14">The sequence shown here is derived from an EMBL/GenBank/DDBJ whole genome shotgun (WGS) entry which is preliminary data.</text>
</comment>
<evidence type="ECO:0000256" key="2">
    <source>
        <dbReference type="ARBA" id="ARBA00004713"/>
    </source>
</evidence>
<dbReference type="InterPro" id="IPR011908">
    <property type="entry name" value="LipoPS_heptosylTferase-I"/>
</dbReference>
<protein>
    <recommendedName>
        <fullName evidence="11">Lipopolysaccharide heptosyltransferase 1</fullName>
        <ecNumber evidence="10">2.4.99.23</ecNumber>
    </recommendedName>
    <alternativeName>
        <fullName evidence="12">ADP-heptose:lipopolysaccharide heptosyltransferase I</fullName>
    </alternativeName>
</protein>
<keyword evidence="3" id="KW-1003">Cell membrane</keyword>
<evidence type="ECO:0000256" key="4">
    <source>
        <dbReference type="ARBA" id="ARBA00022519"/>
    </source>
</evidence>
<evidence type="ECO:0000313" key="14">
    <source>
        <dbReference type="EMBL" id="GAA6167954.1"/>
    </source>
</evidence>
<dbReference type="PANTHER" id="PTHR30160:SF19">
    <property type="entry name" value="LIPOPOLYSACCHARIDE HEPTOSYLTRANSFERASE 1"/>
    <property type="match status" value="1"/>
</dbReference>
<dbReference type="Gene3D" id="3.40.50.2000">
    <property type="entry name" value="Glycogen Phosphorylase B"/>
    <property type="match status" value="2"/>
</dbReference>
<evidence type="ECO:0000256" key="13">
    <source>
        <dbReference type="ARBA" id="ARBA00049201"/>
    </source>
</evidence>
<dbReference type="EMBL" id="BAABWN010000005">
    <property type="protein sequence ID" value="GAA6167954.1"/>
    <property type="molecule type" value="Genomic_DNA"/>
</dbReference>